<keyword evidence="5 6" id="KW-0472">Membrane</keyword>
<keyword evidence="4 6" id="KW-1133">Transmembrane helix</keyword>
<evidence type="ECO:0000259" key="7">
    <source>
        <dbReference type="PROSITE" id="PS50850"/>
    </source>
</evidence>
<evidence type="ECO:0000313" key="9">
    <source>
        <dbReference type="Proteomes" id="UP000656367"/>
    </source>
</evidence>
<dbReference type="Pfam" id="PF07690">
    <property type="entry name" value="MFS_1"/>
    <property type="match status" value="1"/>
</dbReference>
<feature type="transmembrane region" description="Helical" evidence="6">
    <location>
        <begin position="50"/>
        <end position="70"/>
    </location>
</feature>
<evidence type="ECO:0000256" key="4">
    <source>
        <dbReference type="ARBA" id="ARBA00022989"/>
    </source>
</evidence>
<keyword evidence="2" id="KW-1003">Cell membrane</keyword>
<gene>
    <name evidence="8" type="ORF">GCM10009006_25700</name>
</gene>
<comment type="subcellular location">
    <subcellularLocation>
        <location evidence="1">Cell membrane</location>
        <topology evidence="1">Multi-pass membrane protein</topology>
    </subcellularLocation>
</comment>
<dbReference type="GO" id="GO:0022857">
    <property type="term" value="F:transmembrane transporter activity"/>
    <property type="evidence" value="ECO:0007669"/>
    <property type="project" value="InterPro"/>
</dbReference>
<evidence type="ECO:0000256" key="1">
    <source>
        <dbReference type="ARBA" id="ARBA00004651"/>
    </source>
</evidence>
<accession>A0A830FG72</accession>
<feature type="transmembrane region" description="Helical" evidence="6">
    <location>
        <begin position="252"/>
        <end position="268"/>
    </location>
</feature>
<comment type="caution">
    <text evidence="8">The sequence shown here is derived from an EMBL/GenBank/DDBJ whole genome shotgun (WGS) entry which is preliminary data.</text>
</comment>
<name>A0A830FG72_HALAR</name>
<protein>
    <submittedName>
        <fullName evidence="8">MFS transporter</fullName>
    </submittedName>
</protein>
<sequence length="400" mass="41745">MFRFSDLSPVVSRRRIFGSLLGMVFCINLGRVVFAPLIEPIRATTGASDATLGLLATMAWAGSALPRLPTGVLLTRISRAKVIFGSGVVLTLGTTFTALAFDPTLLLVGAFSMGLASGVYLTAANTLVSELFPDRPGRALGQHGVAAQLAAVGAPALISFVLVVGTWRTALQGIAVAAGLVTVAFTIVARRSRLPDAGSDDRDLLGAARAQWHIIVTSVATIGVAGLVWNGLFNFYVTYATSVGLTPERGRTLLLLAFGAGVPAFYVSGRLADRLPSIPYLLTMLAAFTGCVLVLPSLTGFWSLSAFSVVVGYVIHSIFPAVDAYLLGSLPDRHRASAYATYGAGMMVMQAPGSAIVGRLLDAGVTFPTLLRGMGIALLVVLVAMVSLHRNGRLPSAARA</sequence>
<feature type="transmembrane region" description="Helical" evidence="6">
    <location>
        <begin position="20"/>
        <end position="38"/>
    </location>
</feature>
<keyword evidence="3 6" id="KW-0812">Transmembrane</keyword>
<dbReference type="InterPro" id="IPR011701">
    <property type="entry name" value="MFS"/>
</dbReference>
<dbReference type="GO" id="GO:0005886">
    <property type="term" value="C:plasma membrane"/>
    <property type="evidence" value="ECO:0007669"/>
    <property type="project" value="UniProtKB-SubCell"/>
</dbReference>
<feature type="transmembrane region" description="Helical" evidence="6">
    <location>
        <begin position="107"/>
        <end position="132"/>
    </location>
</feature>
<dbReference type="PROSITE" id="PS50850">
    <property type="entry name" value="MFS"/>
    <property type="match status" value="1"/>
</dbReference>
<evidence type="ECO:0000256" key="5">
    <source>
        <dbReference type="ARBA" id="ARBA00023136"/>
    </source>
</evidence>
<feature type="transmembrane region" description="Helical" evidence="6">
    <location>
        <begin position="304"/>
        <end position="327"/>
    </location>
</feature>
<evidence type="ECO:0000256" key="3">
    <source>
        <dbReference type="ARBA" id="ARBA00022692"/>
    </source>
</evidence>
<dbReference type="Gene3D" id="1.20.1250.20">
    <property type="entry name" value="MFS general substrate transporter like domains"/>
    <property type="match status" value="1"/>
</dbReference>
<dbReference type="AlphaFoldDB" id="A0A830FG72"/>
<reference evidence="8" key="1">
    <citation type="journal article" date="2014" name="Int. J. Syst. Evol. Microbiol.">
        <title>Complete genome sequence of Corynebacterium casei LMG S-19264T (=DSM 44701T), isolated from a smear-ripened cheese.</title>
        <authorList>
            <consortium name="US DOE Joint Genome Institute (JGI-PGF)"/>
            <person name="Walter F."/>
            <person name="Albersmeier A."/>
            <person name="Kalinowski J."/>
            <person name="Ruckert C."/>
        </authorList>
    </citation>
    <scope>NUCLEOTIDE SEQUENCE</scope>
    <source>
        <strain evidence="8">JCM 15759</strain>
    </source>
</reference>
<dbReference type="InterPro" id="IPR020846">
    <property type="entry name" value="MFS_dom"/>
</dbReference>
<feature type="transmembrane region" description="Helical" evidence="6">
    <location>
        <begin position="339"/>
        <end position="358"/>
    </location>
</feature>
<evidence type="ECO:0000256" key="2">
    <source>
        <dbReference type="ARBA" id="ARBA00022475"/>
    </source>
</evidence>
<feature type="domain" description="Major facilitator superfamily (MFS) profile" evidence="7">
    <location>
        <begin position="14"/>
        <end position="392"/>
    </location>
</feature>
<feature type="transmembrane region" description="Helical" evidence="6">
    <location>
        <begin position="82"/>
        <end position="101"/>
    </location>
</feature>
<dbReference type="SUPFAM" id="SSF103473">
    <property type="entry name" value="MFS general substrate transporter"/>
    <property type="match status" value="1"/>
</dbReference>
<reference evidence="8" key="2">
    <citation type="submission" date="2020-09" db="EMBL/GenBank/DDBJ databases">
        <authorList>
            <person name="Sun Q."/>
            <person name="Ohkuma M."/>
        </authorList>
    </citation>
    <scope>NUCLEOTIDE SEQUENCE</scope>
    <source>
        <strain evidence="8">JCM 15759</strain>
    </source>
</reference>
<feature type="transmembrane region" description="Helical" evidence="6">
    <location>
        <begin position="144"/>
        <end position="164"/>
    </location>
</feature>
<feature type="transmembrane region" description="Helical" evidence="6">
    <location>
        <begin position="170"/>
        <end position="189"/>
    </location>
</feature>
<evidence type="ECO:0000313" key="8">
    <source>
        <dbReference type="EMBL" id="GGM43276.1"/>
    </source>
</evidence>
<dbReference type="InterPro" id="IPR050189">
    <property type="entry name" value="MFS_Efflux_Transporters"/>
</dbReference>
<dbReference type="InterPro" id="IPR036259">
    <property type="entry name" value="MFS_trans_sf"/>
</dbReference>
<evidence type="ECO:0000256" key="6">
    <source>
        <dbReference type="SAM" id="Phobius"/>
    </source>
</evidence>
<feature type="transmembrane region" description="Helical" evidence="6">
    <location>
        <begin position="370"/>
        <end position="389"/>
    </location>
</feature>
<feature type="transmembrane region" description="Helical" evidence="6">
    <location>
        <begin position="280"/>
        <end position="298"/>
    </location>
</feature>
<feature type="transmembrane region" description="Helical" evidence="6">
    <location>
        <begin position="210"/>
        <end position="232"/>
    </location>
</feature>
<organism evidence="8 9">
    <name type="scientific">Haloarcula argentinensis</name>
    <dbReference type="NCBI Taxonomy" id="43776"/>
    <lineage>
        <taxon>Archaea</taxon>
        <taxon>Methanobacteriati</taxon>
        <taxon>Methanobacteriota</taxon>
        <taxon>Stenosarchaea group</taxon>
        <taxon>Halobacteria</taxon>
        <taxon>Halobacteriales</taxon>
        <taxon>Haloarculaceae</taxon>
        <taxon>Haloarcula</taxon>
    </lineage>
</organism>
<dbReference type="EMBL" id="BMON01000002">
    <property type="protein sequence ID" value="GGM43276.1"/>
    <property type="molecule type" value="Genomic_DNA"/>
</dbReference>
<dbReference type="PANTHER" id="PTHR43124">
    <property type="entry name" value="PURINE EFFLUX PUMP PBUE"/>
    <property type="match status" value="1"/>
</dbReference>
<dbReference type="Proteomes" id="UP000656367">
    <property type="component" value="Unassembled WGS sequence"/>
</dbReference>
<proteinExistence type="predicted"/>
<dbReference type="PANTHER" id="PTHR43124:SF3">
    <property type="entry name" value="CHLORAMPHENICOL EFFLUX PUMP RV0191"/>
    <property type="match status" value="1"/>
</dbReference>